<comment type="caution">
    <text evidence="1">The sequence shown here is derived from an EMBL/GenBank/DDBJ whole genome shotgun (WGS) entry which is preliminary data.</text>
</comment>
<protein>
    <submittedName>
        <fullName evidence="1">Uncharacterized protein</fullName>
    </submittedName>
</protein>
<name>A0AAV4BZU4_9GAST</name>
<reference evidence="1 2" key="1">
    <citation type="journal article" date="2021" name="Elife">
        <title>Chloroplast acquisition without the gene transfer in kleptoplastic sea slugs, Plakobranchus ocellatus.</title>
        <authorList>
            <person name="Maeda T."/>
            <person name="Takahashi S."/>
            <person name="Yoshida T."/>
            <person name="Shimamura S."/>
            <person name="Takaki Y."/>
            <person name="Nagai Y."/>
            <person name="Toyoda A."/>
            <person name="Suzuki Y."/>
            <person name="Arimoto A."/>
            <person name="Ishii H."/>
            <person name="Satoh N."/>
            <person name="Nishiyama T."/>
            <person name="Hasebe M."/>
            <person name="Maruyama T."/>
            <person name="Minagawa J."/>
            <person name="Obokata J."/>
            <person name="Shigenobu S."/>
        </authorList>
    </citation>
    <scope>NUCLEOTIDE SEQUENCE [LARGE SCALE GENOMIC DNA]</scope>
</reference>
<keyword evidence="2" id="KW-1185">Reference proteome</keyword>
<gene>
    <name evidence="1" type="ORF">PoB_005136500</name>
</gene>
<dbReference type="Proteomes" id="UP000735302">
    <property type="component" value="Unassembled WGS sequence"/>
</dbReference>
<dbReference type="EMBL" id="BLXT01005660">
    <property type="protein sequence ID" value="GFO24860.1"/>
    <property type="molecule type" value="Genomic_DNA"/>
</dbReference>
<evidence type="ECO:0000313" key="2">
    <source>
        <dbReference type="Proteomes" id="UP000735302"/>
    </source>
</evidence>
<dbReference type="AlphaFoldDB" id="A0AAV4BZU4"/>
<proteinExistence type="predicted"/>
<organism evidence="1 2">
    <name type="scientific">Plakobranchus ocellatus</name>
    <dbReference type="NCBI Taxonomy" id="259542"/>
    <lineage>
        <taxon>Eukaryota</taxon>
        <taxon>Metazoa</taxon>
        <taxon>Spiralia</taxon>
        <taxon>Lophotrochozoa</taxon>
        <taxon>Mollusca</taxon>
        <taxon>Gastropoda</taxon>
        <taxon>Heterobranchia</taxon>
        <taxon>Euthyneura</taxon>
        <taxon>Panpulmonata</taxon>
        <taxon>Sacoglossa</taxon>
        <taxon>Placobranchoidea</taxon>
        <taxon>Plakobranchidae</taxon>
        <taxon>Plakobranchus</taxon>
    </lineage>
</organism>
<accession>A0AAV4BZU4</accession>
<evidence type="ECO:0000313" key="1">
    <source>
        <dbReference type="EMBL" id="GFO24860.1"/>
    </source>
</evidence>
<sequence>MDSVVTDTRNQIHSLENRMEDKIGRQVDTLYQLERRVSAMNEDDASSKHEDALDKRFFAMKHELSDARENAVDAILDYIDARFLRSEMRLTHNLTDSITKVISANDILKGYLDTNDCL</sequence>